<sequence length="266" mass="30171">MFADQLGSTMEVYVDDMLVKSLKDEDHIQHLQKTFQTLRSYRMRLNPLKCAFEVVSEKFLGFVSKATDKCLPFFKILKGGKRFKWTTECETAFHALKEHLGHAPLLSKPKVGEPMLLYLAVSEESVSSVLIQEEEHQLPVYYPRAAIKGQALADFMAKFTNLPEVDISMTPTDPPTCVLSWHLPGHRNEDTKDSQLVVSQVNGNVVAREKGMVAYLKMVRNLILYFEKFELIQVPRADNSNVDALSKLASSKDSELLKMVPIEHLV</sequence>
<gene>
    <name evidence="3" type="ORF">Adt_12207</name>
</gene>
<dbReference type="Proteomes" id="UP001604336">
    <property type="component" value="Unassembled WGS sequence"/>
</dbReference>
<proteinExistence type="predicted"/>
<dbReference type="InterPro" id="IPR043128">
    <property type="entry name" value="Rev_trsase/Diguanyl_cyclase"/>
</dbReference>
<dbReference type="Gene3D" id="3.30.70.270">
    <property type="match status" value="2"/>
</dbReference>
<dbReference type="InterPro" id="IPR000477">
    <property type="entry name" value="RT_dom"/>
</dbReference>
<evidence type="ECO:0000313" key="4">
    <source>
        <dbReference type="Proteomes" id="UP001604336"/>
    </source>
</evidence>
<protein>
    <submittedName>
        <fullName evidence="3">Ribonuclease H</fullName>
    </submittedName>
</protein>
<feature type="domain" description="Reverse transcriptase" evidence="1">
    <location>
        <begin position="7"/>
        <end position="62"/>
    </location>
</feature>
<dbReference type="Gene3D" id="3.30.420.10">
    <property type="entry name" value="Ribonuclease H-like superfamily/Ribonuclease H"/>
    <property type="match status" value="1"/>
</dbReference>
<dbReference type="InterPro" id="IPR043502">
    <property type="entry name" value="DNA/RNA_pol_sf"/>
</dbReference>
<dbReference type="Pfam" id="PF00078">
    <property type="entry name" value="RVT_1"/>
    <property type="match status" value="1"/>
</dbReference>
<organism evidence="3 4">
    <name type="scientific">Abeliophyllum distichum</name>
    <dbReference type="NCBI Taxonomy" id="126358"/>
    <lineage>
        <taxon>Eukaryota</taxon>
        <taxon>Viridiplantae</taxon>
        <taxon>Streptophyta</taxon>
        <taxon>Embryophyta</taxon>
        <taxon>Tracheophyta</taxon>
        <taxon>Spermatophyta</taxon>
        <taxon>Magnoliopsida</taxon>
        <taxon>eudicotyledons</taxon>
        <taxon>Gunneridae</taxon>
        <taxon>Pentapetalae</taxon>
        <taxon>asterids</taxon>
        <taxon>lamiids</taxon>
        <taxon>Lamiales</taxon>
        <taxon>Oleaceae</taxon>
        <taxon>Forsythieae</taxon>
        <taxon>Abeliophyllum</taxon>
    </lineage>
</organism>
<feature type="domain" description="Reverse transcriptase/retrotransposon-derived protein RNase H-like" evidence="2">
    <location>
        <begin position="85"/>
        <end position="142"/>
    </location>
</feature>
<name>A0ABD1UR25_9LAMI</name>
<dbReference type="EMBL" id="JBFOLK010000003">
    <property type="protein sequence ID" value="KAL2527153.1"/>
    <property type="molecule type" value="Genomic_DNA"/>
</dbReference>
<evidence type="ECO:0000259" key="2">
    <source>
        <dbReference type="Pfam" id="PF17919"/>
    </source>
</evidence>
<dbReference type="PANTHER" id="PTHR48475">
    <property type="entry name" value="RIBONUCLEASE H"/>
    <property type="match status" value="1"/>
</dbReference>
<dbReference type="Pfam" id="PF17919">
    <property type="entry name" value="RT_RNaseH_2"/>
    <property type="match status" value="1"/>
</dbReference>
<dbReference type="InterPro" id="IPR041577">
    <property type="entry name" value="RT_RNaseH_2"/>
</dbReference>
<comment type="caution">
    <text evidence="3">The sequence shown here is derived from an EMBL/GenBank/DDBJ whole genome shotgun (WGS) entry which is preliminary data.</text>
</comment>
<evidence type="ECO:0000259" key="1">
    <source>
        <dbReference type="Pfam" id="PF00078"/>
    </source>
</evidence>
<dbReference type="SUPFAM" id="SSF56672">
    <property type="entry name" value="DNA/RNA polymerases"/>
    <property type="match status" value="1"/>
</dbReference>
<dbReference type="InterPro" id="IPR036397">
    <property type="entry name" value="RNaseH_sf"/>
</dbReference>
<keyword evidence="4" id="KW-1185">Reference proteome</keyword>
<reference evidence="4" key="1">
    <citation type="submission" date="2024-07" db="EMBL/GenBank/DDBJ databases">
        <title>Two chromosome-level genome assemblies of Korean endemic species Abeliophyllum distichum and Forsythia ovata (Oleaceae).</title>
        <authorList>
            <person name="Jang H."/>
        </authorList>
    </citation>
    <scope>NUCLEOTIDE SEQUENCE [LARGE SCALE GENOMIC DNA]</scope>
</reference>
<dbReference type="AlphaFoldDB" id="A0ABD1UR25"/>
<dbReference type="PANTHER" id="PTHR48475:SF2">
    <property type="entry name" value="RIBONUCLEASE H"/>
    <property type="match status" value="1"/>
</dbReference>
<evidence type="ECO:0000313" key="3">
    <source>
        <dbReference type="EMBL" id="KAL2527153.1"/>
    </source>
</evidence>
<accession>A0ABD1UR25</accession>